<evidence type="ECO:0000256" key="1">
    <source>
        <dbReference type="SAM" id="MobiDB-lite"/>
    </source>
</evidence>
<feature type="chain" id="PRO_5024416851" evidence="2">
    <location>
        <begin position="24"/>
        <end position="133"/>
    </location>
</feature>
<comment type="caution">
    <text evidence="3">The sequence shown here is derived from an EMBL/GenBank/DDBJ whole genome shotgun (WGS) entry which is preliminary data.</text>
</comment>
<keyword evidence="4" id="KW-1185">Reference proteome</keyword>
<dbReference type="Proteomes" id="UP000306635">
    <property type="component" value="Unassembled WGS sequence"/>
</dbReference>
<protein>
    <submittedName>
        <fullName evidence="3">DUF2501 domain-containing protein</fullName>
    </submittedName>
</protein>
<proteinExistence type="predicted"/>
<dbReference type="InterPro" id="IPR019637">
    <property type="entry name" value="DUF2501"/>
</dbReference>
<dbReference type="Pfam" id="PF10696">
    <property type="entry name" value="DUF2501"/>
    <property type="match status" value="1"/>
</dbReference>
<evidence type="ECO:0000313" key="4">
    <source>
        <dbReference type="Proteomes" id="UP000306635"/>
    </source>
</evidence>
<sequence length="133" mass="13338">MNARQLIPAVLAAALLPWTLAQAASLGDVAGSLGGLGNLSSVSSGSSGNVAGLLEYCAKNNYLNADAATQVKDKLLGKLPGNTTTSDSGYKDGAKGILTGSDGKSLDLSGSGIKEKVTKQVCDKVLSQGKSLL</sequence>
<feature type="region of interest" description="Disordered" evidence="1">
    <location>
        <begin position="82"/>
        <end position="103"/>
    </location>
</feature>
<dbReference type="EMBL" id="SWDV01000030">
    <property type="protein sequence ID" value="TLX73134.1"/>
    <property type="molecule type" value="Genomic_DNA"/>
</dbReference>
<keyword evidence="2" id="KW-0732">Signal</keyword>
<dbReference type="RefSeq" id="WP_138525440.1">
    <property type="nucleotide sequence ID" value="NZ_JAOCBK010000020.1"/>
</dbReference>
<gene>
    <name evidence="3" type="ORF">FAS41_21410</name>
</gene>
<dbReference type="AlphaFoldDB" id="A0A5R9QUX1"/>
<organism evidence="3 4">
    <name type="scientific">Pseudomonas nicosulfuronedens</name>
    <dbReference type="NCBI Taxonomy" id="2571105"/>
    <lineage>
        <taxon>Bacteria</taxon>
        <taxon>Pseudomonadati</taxon>
        <taxon>Pseudomonadota</taxon>
        <taxon>Gammaproteobacteria</taxon>
        <taxon>Pseudomonadales</taxon>
        <taxon>Pseudomonadaceae</taxon>
        <taxon>Pseudomonas</taxon>
    </lineage>
</organism>
<name>A0A5R9QUX1_9PSED</name>
<accession>A0A5R9QUX1</accession>
<evidence type="ECO:0000256" key="2">
    <source>
        <dbReference type="SAM" id="SignalP"/>
    </source>
</evidence>
<dbReference type="OrthoDB" id="8565817at2"/>
<feature type="signal peptide" evidence="2">
    <location>
        <begin position="1"/>
        <end position="23"/>
    </location>
</feature>
<reference evidence="3 4" key="1">
    <citation type="submission" date="2019-04" db="EMBL/GenBank/DDBJ databases">
        <authorList>
            <person name="Li M."/>
        </authorList>
    </citation>
    <scope>NUCLEOTIDE SEQUENCE [LARGE SCALE GENOMIC DNA]</scope>
    <source>
        <strain evidence="3 4">LAM1902</strain>
    </source>
</reference>
<evidence type="ECO:0000313" key="3">
    <source>
        <dbReference type="EMBL" id="TLX73134.1"/>
    </source>
</evidence>